<evidence type="ECO:0000313" key="4">
    <source>
        <dbReference type="EMBL" id="GMI30244.1"/>
    </source>
</evidence>
<dbReference type="Gene3D" id="3.40.50.410">
    <property type="entry name" value="von Willebrand factor, type A domain"/>
    <property type="match status" value="1"/>
</dbReference>
<dbReference type="Pfam" id="PF00092">
    <property type="entry name" value="VWA"/>
    <property type="match status" value="1"/>
</dbReference>
<dbReference type="SUPFAM" id="SSF53300">
    <property type="entry name" value="vWA-like"/>
    <property type="match status" value="1"/>
</dbReference>
<proteinExistence type="predicted"/>
<evidence type="ECO:0000256" key="2">
    <source>
        <dbReference type="SAM" id="Phobius"/>
    </source>
</evidence>
<feature type="region of interest" description="Disordered" evidence="1">
    <location>
        <begin position="1"/>
        <end position="81"/>
    </location>
</feature>
<feature type="compositionally biased region" description="Basic residues" evidence="1">
    <location>
        <begin position="57"/>
        <end position="70"/>
    </location>
</feature>
<reference evidence="4 5" key="1">
    <citation type="journal article" date="2023" name="Commun. Biol.">
        <title>Genome analysis of Parmales, the sister group of diatoms, reveals the evolutionary specialization of diatoms from phago-mixotrophs to photoautotrophs.</title>
        <authorList>
            <person name="Ban H."/>
            <person name="Sato S."/>
            <person name="Yoshikawa S."/>
            <person name="Yamada K."/>
            <person name="Nakamura Y."/>
            <person name="Ichinomiya M."/>
            <person name="Sato N."/>
            <person name="Blanc-Mathieu R."/>
            <person name="Endo H."/>
            <person name="Kuwata A."/>
            <person name="Ogata H."/>
        </authorList>
    </citation>
    <scope>NUCLEOTIDE SEQUENCE [LARGE SCALE GENOMIC DNA]</scope>
</reference>
<dbReference type="PROSITE" id="PS50234">
    <property type="entry name" value="VWFA"/>
    <property type="match status" value="1"/>
</dbReference>
<feature type="compositionally biased region" description="Pro residues" evidence="1">
    <location>
        <begin position="721"/>
        <end position="759"/>
    </location>
</feature>
<keyword evidence="5" id="KW-1185">Reference proteome</keyword>
<dbReference type="PANTHER" id="PTHR45691:SF15">
    <property type="entry name" value="FH2 DOMAIN-CONTAINING PROTEIN"/>
    <property type="match status" value="1"/>
</dbReference>
<sequence length="759" mass="81891">MPVPVPQAAAPPPVPQAAPVAFRPPPPPKPSGVKLEQPPAPPKKSGVQFQQPPPPSGKKRSKSTKGRKTRGTSVYSRRSAHGHQRSRWLRRNWLLLVLIGLAIGGLVLAGLLFLEPCEDTEITTITTVLTPVDVVFLLDASGSMTSLNADPLVDSPWYRQVEATQTLLDTLIDASNHSYANGTFQSSVVQWSGATALSPTADAVSVTAGLNSNNTEVIRMLEAPLEQQLKMGTFFAPALTECYNQLEAGGQEGSYKLCVLITDGINYDGGDYIYPADDTSIVPEFCERFEANMTALELAPLDTCEDGPHPRPSNPITGTNRCQRCVDTVDTFCQTNSWDETCYGKCQVECVDECTGSCTTQNIADTLKSDGFGINLAGILVPELLPNQAAIEAAEGNVQRLSSCPNATELELGQCKNYFEVSDFETLKASAMEIALSLAEDIESKSGKNTQTVCLGDARYLNFLLFALPLLGYLLLKPLQFGVRTIIHKAKPKPPPAPPPPPPKVVEEVVEVVEEEVEEIAAEDEEEAEDVVGEGLPVTQKRFKWDIPSSDKYIWTSSKGMGHMPVNFATANNKSAPPSAPKDAFGAKSKKTLREAKAWEIADHYEQLTPAQKVVEEYEQEEEELVPTLENVYDGDDFQEVIADVLIDDILEPILNRLCCGYCCCKALCPCCGCCDGEDGEGRGSRGGSAASERMTELTEAGAADLEIGGPEVVHSTSTMAPPPLRMAPPPVPQAAMRMPPPLPPAALKKGPPPPPPKR</sequence>
<comment type="caution">
    <text evidence="4">The sequence shown here is derived from an EMBL/GenBank/DDBJ whole genome shotgun (WGS) entry which is preliminary data.</text>
</comment>
<dbReference type="SMART" id="SM00327">
    <property type="entry name" value="VWA"/>
    <property type="match status" value="1"/>
</dbReference>
<dbReference type="EMBL" id="BRYB01001643">
    <property type="protein sequence ID" value="GMI30244.1"/>
    <property type="molecule type" value="Genomic_DNA"/>
</dbReference>
<feature type="compositionally biased region" description="Pro residues" evidence="1">
    <location>
        <begin position="1"/>
        <end position="30"/>
    </location>
</feature>
<dbReference type="CDD" id="cd00198">
    <property type="entry name" value="vWFA"/>
    <property type="match status" value="1"/>
</dbReference>
<keyword evidence="2" id="KW-1133">Transmembrane helix</keyword>
<name>A0ABQ6MQL7_9STRA</name>
<feature type="transmembrane region" description="Helical" evidence="2">
    <location>
        <begin position="93"/>
        <end position="114"/>
    </location>
</feature>
<keyword evidence="2" id="KW-0472">Membrane</keyword>
<accession>A0ABQ6MQL7</accession>
<dbReference type="InterPro" id="IPR002035">
    <property type="entry name" value="VWF_A"/>
</dbReference>
<keyword evidence="2" id="KW-0812">Transmembrane</keyword>
<feature type="domain" description="VWFA" evidence="3">
    <location>
        <begin position="133"/>
        <end position="271"/>
    </location>
</feature>
<feature type="region of interest" description="Disordered" evidence="1">
    <location>
        <begin position="706"/>
        <end position="759"/>
    </location>
</feature>
<dbReference type="PANTHER" id="PTHR45691">
    <property type="entry name" value="PROTEIN DIAPHANOUS"/>
    <property type="match status" value="1"/>
</dbReference>
<evidence type="ECO:0000313" key="5">
    <source>
        <dbReference type="Proteomes" id="UP001165060"/>
    </source>
</evidence>
<dbReference type="InterPro" id="IPR051412">
    <property type="entry name" value="Formin_Homology_Diaphanous_sf"/>
</dbReference>
<protein>
    <recommendedName>
        <fullName evidence="3">VWFA domain-containing protein</fullName>
    </recommendedName>
</protein>
<evidence type="ECO:0000259" key="3">
    <source>
        <dbReference type="PROSITE" id="PS50234"/>
    </source>
</evidence>
<dbReference type="Proteomes" id="UP001165060">
    <property type="component" value="Unassembled WGS sequence"/>
</dbReference>
<organism evidence="4 5">
    <name type="scientific">Tetraparma gracilis</name>
    <dbReference type="NCBI Taxonomy" id="2962635"/>
    <lineage>
        <taxon>Eukaryota</taxon>
        <taxon>Sar</taxon>
        <taxon>Stramenopiles</taxon>
        <taxon>Ochrophyta</taxon>
        <taxon>Bolidophyceae</taxon>
        <taxon>Parmales</taxon>
        <taxon>Triparmaceae</taxon>
        <taxon>Tetraparma</taxon>
    </lineage>
</organism>
<gene>
    <name evidence="4" type="ORF">TeGR_g12702</name>
</gene>
<evidence type="ECO:0000256" key="1">
    <source>
        <dbReference type="SAM" id="MobiDB-lite"/>
    </source>
</evidence>
<dbReference type="InterPro" id="IPR036465">
    <property type="entry name" value="vWFA_dom_sf"/>
</dbReference>